<dbReference type="PROSITE" id="PS51257">
    <property type="entry name" value="PROKAR_LIPOPROTEIN"/>
    <property type="match status" value="1"/>
</dbReference>
<comment type="caution">
    <text evidence="1">The sequence shown here is derived from an EMBL/GenBank/DDBJ whole genome shotgun (WGS) entry which is preliminary data.</text>
</comment>
<organism evidence="1">
    <name type="scientific">hydrocarbon metagenome</name>
    <dbReference type="NCBI Taxonomy" id="938273"/>
    <lineage>
        <taxon>unclassified sequences</taxon>
        <taxon>metagenomes</taxon>
        <taxon>ecological metagenomes</taxon>
    </lineage>
</organism>
<reference evidence="1" key="1">
    <citation type="journal article" date="2015" name="Proc. Natl. Acad. Sci. U.S.A.">
        <title>Networks of energetic and metabolic interactions define dynamics in microbial communities.</title>
        <authorList>
            <person name="Embree M."/>
            <person name="Liu J.K."/>
            <person name="Al-Bassam M.M."/>
            <person name="Zengler K."/>
        </authorList>
    </citation>
    <scope>NUCLEOTIDE SEQUENCE</scope>
</reference>
<evidence type="ECO:0008006" key="2">
    <source>
        <dbReference type="Google" id="ProtNLM"/>
    </source>
</evidence>
<dbReference type="AlphaFoldDB" id="A0A0W8FWN0"/>
<accession>A0A0W8FWN0</accession>
<protein>
    <recommendedName>
        <fullName evidence="2">Outer membrane protein beta-barrel domain-containing protein</fullName>
    </recommendedName>
</protein>
<proteinExistence type="predicted"/>
<dbReference type="EMBL" id="LNQE01000719">
    <property type="protein sequence ID" value="KUG25311.1"/>
    <property type="molecule type" value="Genomic_DNA"/>
</dbReference>
<sequence length="249" mass="27797">MKKSILILASFLVLNLSSSLNAQTFGFGCLGLSGFYGGYGIHTYDAVGLNESLNLLYNNNLVDNSSPIKFEKSTGFRFGANILRAEFNHVFLTAKGFFQFSKEQHSFENPNQSAEIIKNEYELVTNHWGIALDFGLPVFSFLHLKLLEGGITFYNVELKEKTFSDDELINENKYDNESPEIGYYVGTGLIINIIEGYISLEGTAMYHFYKVESLKNADGINFVNSSINNHFIEKGGFAAAVQLNLGFPL</sequence>
<evidence type="ECO:0000313" key="1">
    <source>
        <dbReference type="EMBL" id="KUG25311.1"/>
    </source>
</evidence>
<name>A0A0W8FWN0_9ZZZZ</name>
<gene>
    <name evidence="1" type="ORF">ASZ90_004868</name>
</gene>